<comment type="caution">
    <text evidence="3">The sequence shown here is derived from an EMBL/GenBank/DDBJ whole genome shotgun (WGS) entry which is preliminary data.</text>
</comment>
<dbReference type="Pfam" id="PF07731">
    <property type="entry name" value="Cu-oxidase_2"/>
    <property type="match status" value="1"/>
</dbReference>
<feature type="domain" description="Plastocyanin-like" evidence="1">
    <location>
        <begin position="78"/>
        <end position="191"/>
    </location>
</feature>
<feature type="non-terminal residue" evidence="3">
    <location>
        <position position="1"/>
    </location>
</feature>
<dbReference type="EMBL" id="JABBWK010000112">
    <property type="protein sequence ID" value="KAG1892974.1"/>
    <property type="molecule type" value="Genomic_DNA"/>
</dbReference>
<sequence>QTFAGGLSQAILRYNGTPAEDLMSTPGPYILPFNEGKLASLLSIPVSGFPEVGKADVHINLLATTVNGILKVNNVTYHNPPTPVLLQMLSGAQHPSDLLPGGSVYELPSNKVVEIALPNTGLLFGGPVRPQTSGNSTTNFVNPIWRDTVSMGSTGDNVTIRFVTDNSGPWFIHYHIDFHLNHGFAVVMAEALNQHPNLNASIPGIGAALVIPSTLNQTL</sequence>
<dbReference type="Gene3D" id="2.60.40.420">
    <property type="entry name" value="Cupredoxins - blue copper proteins"/>
    <property type="match status" value="1"/>
</dbReference>
<accession>A0AAD4HKP0</accession>
<dbReference type="InterPro" id="IPR008972">
    <property type="entry name" value="Cupredoxin"/>
</dbReference>
<evidence type="ECO:0000259" key="1">
    <source>
        <dbReference type="Pfam" id="PF07731"/>
    </source>
</evidence>
<dbReference type="InterPro" id="IPR011706">
    <property type="entry name" value="Cu-oxidase_C"/>
</dbReference>
<dbReference type="EMBL" id="JABBWK010000035">
    <property type="protein sequence ID" value="KAG1898994.1"/>
    <property type="molecule type" value="Genomic_DNA"/>
</dbReference>
<reference evidence="3" key="1">
    <citation type="journal article" date="2020" name="New Phytol.">
        <title>Comparative genomics reveals dynamic genome evolution in host specialist ectomycorrhizal fungi.</title>
        <authorList>
            <person name="Lofgren L.A."/>
            <person name="Nguyen N.H."/>
            <person name="Vilgalys R."/>
            <person name="Ruytinx J."/>
            <person name="Liao H.L."/>
            <person name="Branco S."/>
            <person name="Kuo A."/>
            <person name="LaButti K."/>
            <person name="Lipzen A."/>
            <person name="Andreopoulos W."/>
            <person name="Pangilinan J."/>
            <person name="Riley R."/>
            <person name="Hundley H."/>
            <person name="Na H."/>
            <person name="Barry K."/>
            <person name="Grigoriev I.V."/>
            <person name="Stajich J.E."/>
            <person name="Kennedy P.G."/>
        </authorList>
    </citation>
    <scope>NUCLEOTIDE SEQUENCE</scope>
    <source>
        <strain evidence="3">FC203</strain>
    </source>
</reference>
<protein>
    <submittedName>
        <fullName evidence="3">Cupredoxin</fullName>
    </submittedName>
</protein>
<keyword evidence="4" id="KW-1185">Reference proteome</keyword>
<dbReference type="Proteomes" id="UP001195769">
    <property type="component" value="Unassembled WGS sequence"/>
</dbReference>
<proteinExistence type="predicted"/>
<dbReference type="RefSeq" id="XP_041224570.1">
    <property type="nucleotide sequence ID" value="XM_041375279.1"/>
</dbReference>
<dbReference type="SUPFAM" id="SSF49503">
    <property type="entry name" value="Cupredoxins"/>
    <property type="match status" value="1"/>
</dbReference>
<gene>
    <name evidence="3" type="ORF">F5891DRAFT_954764</name>
    <name evidence="2" type="ORF">F5891DRAFT_963674</name>
</gene>
<evidence type="ECO:0000313" key="4">
    <source>
        <dbReference type="Proteomes" id="UP001195769"/>
    </source>
</evidence>
<dbReference type="AlphaFoldDB" id="A0AAD4HKP0"/>
<evidence type="ECO:0000313" key="2">
    <source>
        <dbReference type="EMBL" id="KAG1892974.1"/>
    </source>
</evidence>
<organism evidence="3 4">
    <name type="scientific">Suillus fuscotomentosus</name>
    <dbReference type="NCBI Taxonomy" id="1912939"/>
    <lineage>
        <taxon>Eukaryota</taxon>
        <taxon>Fungi</taxon>
        <taxon>Dikarya</taxon>
        <taxon>Basidiomycota</taxon>
        <taxon>Agaricomycotina</taxon>
        <taxon>Agaricomycetes</taxon>
        <taxon>Agaricomycetidae</taxon>
        <taxon>Boletales</taxon>
        <taxon>Suillineae</taxon>
        <taxon>Suillaceae</taxon>
        <taxon>Suillus</taxon>
    </lineage>
</organism>
<name>A0AAD4HKP0_9AGAM</name>
<dbReference type="GO" id="GO:0005507">
    <property type="term" value="F:copper ion binding"/>
    <property type="evidence" value="ECO:0007669"/>
    <property type="project" value="InterPro"/>
</dbReference>
<dbReference type="GO" id="GO:0016491">
    <property type="term" value="F:oxidoreductase activity"/>
    <property type="evidence" value="ECO:0007669"/>
    <property type="project" value="InterPro"/>
</dbReference>
<evidence type="ECO:0000313" key="3">
    <source>
        <dbReference type="EMBL" id="KAG1898994.1"/>
    </source>
</evidence>
<dbReference type="GeneID" id="64669577"/>